<organism evidence="1 2">
    <name type="scientific">Lentinula detonsa</name>
    <dbReference type="NCBI Taxonomy" id="2804962"/>
    <lineage>
        <taxon>Eukaryota</taxon>
        <taxon>Fungi</taxon>
        <taxon>Dikarya</taxon>
        <taxon>Basidiomycota</taxon>
        <taxon>Agaricomycotina</taxon>
        <taxon>Agaricomycetes</taxon>
        <taxon>Agaricomycetidae</taxon>
        <taxon>Agaricales</taxon>
        <taxon>Marasmiineae</taxon>
        <taxon>Omphalotaceae</taxon>
        <taxon>Lentinula</taxon>
    </lineage>
</organism>
<proteinExistence type="predicted"/>
<reference evidence="1" key="1">
    <citation type="submission" date="2022-08" db="EMBL/GenBank/DDBJ databases">
        <authorList>
            <consortium name="DOE Joint Genome Institute"/>
            <person name="Min B."/>
            <person name="Riley R."/>
            <person name="Sierra-Patev S."/>
            <person name="Naranjo-Ortiz M."/>
            <person name="Looney B."/>
            <person name="Konkel Z."/>
            <person name="Slot J.C."/>
            <person name="Sakamoto Y."/>
            <person name="Steenwyk J.L."/>
            <person name="Rokas A."/>
            <person name="Carro J."/>
            <person name="Camarero S."/>
            <person name="Ferreira P."/>
            <person name="Molpeceres G."/>
            <person name="Ruiz-Duenas F.J."/>
            <person name="Serrano A."/>
            <person name="Henrissat B."/>
            <person name="Drula E."/>
            <person name="Hughes K.W."/>
            <person name="Mata J.L."/>
            <person name="Ishikawa N.K."/>
            <person name="Vargas-Isla R."/>
            <person name="Ushijima S."/>
            <person name="Smith C.A."/>
            <person name="Ahrendt S."/>
            <person name="Andreopoulos W."/>
            <person name="He G."/>
            <person name="Labutti K."/>
            <person name="Lipzen A."/>
            <person name="Ng V."/>
            <person name="Sandor L."/>
            <person name="Barry K."/>
            <person name="Martinez A.T."/>
            <person name="Xiao Y."/>
            <person name="Gibbons J.G."/>
            <person name="Terashima K."/>
            <person name="Hibbett D.S."/>
            <person name="Grigoriev I.V."/>
        </authorList>
    </citation>
    <scope>NUCLEOTIDE SEQUENCE</scope>
    <source>
        <strain evidence="1">TFB7829</strain>
    </source>
</reference>
<sequence>MFHRYSPTYNAGSLNILSNSEIGFCWSNLNLTHSSRTEPQLPTMLLSQSQSTGGIYNVVYLDRKLNGRLVEKDAPVTDNQCPLPHSPALLLHCERFPESWAIAIGAAAWRAEKAGTGRLMGTRLGNDGTFHYSPNRLVLGKVHFPKPKPDKAALFARLDKVVPGGKFEYTKQIIEVIAQQAKSWKPDKDGFQIYEKMYQQMEVQTFKFKIRLNHNLICSYNYNLYVCKYGTGQALM</sequence>
<comment type="caution">
    <text evidence="1">The sequence shown here is derived from an EMBL/GenBank/DDBJ whole genome shotgun (WGS) entry which is preliminary data.</text>
</comment>
<evidence type="ECO:0000313" key="1">
    <source>
        <dbReference type="EMBL" id="KAJ3989341.1"/>
    </source>
</evidence>
<evidence type="ECO:0000313" key="2">
    <source>
        <dbReference type="Proteomes" id="UP001163850"/>
    </source>
</evidence>
<gene>
    <name evidence="1" type="ORF">F5890DRAFT_39927</name>
</gene>
<dbReference type="Proteomes" id="UP001163850">
    <property type="component" value="Unassembled WGS sequence"/>
</dbReference>
<accession>A0AA38Q9Y6</accession>
<name>A0AA38Q9Y6_9AGAR</name>
<dbReference type="AlphaFoldDB" id="A0AA38Q9Y6"/>
<protein>
    <submittedName>
        <fullName evidence="1">Uncharacterized protein</fullName>
    </submittedName>
</protein>
<dbReference type="EMBL" id="MU801899">
    <property type="protein sequence ID" value="KAJ3989341.1"/>
    <property type="molecule type" value="Genomic_DNA"/>
</dbReference>